<evidence type="ECO:0000256" key="1">
    <source>
        <dbReference type="SAM" id="SignalP"/>
    </source>
</evidence>
<dbReference type="VEuPathDB" id="VectorBase:SCAU003498"/>
<evidence type="ECO:0000313" key="3">
    <source>
        <dbReference type="Proteomes" id="UP000095300"/>
    </source>
</evidence>
<dbReference type="AlphaFoldDB" id="A0A1I8NZP5"/>
<dbReference type="SMART" id="SM00708">
    <property type="entry name" value="PhBP"/>
    <property type="match status" value="1"/>
</dbReference>
<dbReference type="InterPro" id="IPR006170">
    <property type="entry name" value="PBP/GOBP"/>
</dbReference>
<keyword evidence="1" id="KW-0732">Signal</keyword>
<organism evidence="2 3">
    <name type="scientific">Stomoxys calcitrans</name>
    <name type="common">Stable fly</name>
    <name type="synonym">Conops calcitrans</name>
    <dbReference type="NCBI Taxonomy" id="35570"/>
    <lineage>
        <taxon>Eukaryota</taxon>
        <taxon>Metazoa</taxon>
        <taxon>Ecdysozoa</taxon>
        <taxon>Arthropoda</taxon>
        <taxon>Hexapoda</taxon>
        <taxon>Insecta</taxon>
        <taxon>Pterygota</taxon>
        <taxon>Neoptera</taxon>
        <taxon>Endopterygota</taxon>
        <taxon>Diptera</taxon>
        <taxon>Brachycera</taxon>
        <taxon>Muscomorpha</taxon>
        <taxon>Muscoidea</taxon>
        <taxon>Muscidae</taxon>
        <taxon>Stomoxys</taxon>
    </lineage>
</organism>
<keyword evidence="3" id="KW-1185">Reference proteome</keyword>
<dbReference type="Proteomes" id="UP000095300">
    <property type="component" value="Unassembled WGS sequence"/>
</dbReference>
<name>A0A1I8NZP5_STOCA</name>
<dbReference type="Pfam" id="PF01395">
    <property type="entry name" value="PBP_GOBP"/>
    <property type="match status" value="1"/>
</dbReference>
<reference evidence="2" key="1">
    <citation type="submission" date="2020-05" db="UniProtKB">
        <authorList>
            <consortium name="EnsemblMetazoa"/>
        </authorList>
    </citation>
    <scope>IDENTIFICATION</scope>
    <source>
        <strain evidence="2">USDA</strain>
    </source>
</reference>
<proteinExistence type="predicted"/>
<evidence type="ECO:0008006" key="4">
    <source>
        <dbReference type="Google" id="ProtNLM"/>
    </source>
</evidence>
<dbReference type="EnsemblMetazoa" id="SCAU003498-RA">
    <property type="protein sequence ID" value="SCAU003498-PA"/>
    <property type="gene ID" value="SCAU003498"/>
</dbReference>
<protein>
    <recommendedName>
        <fullName evidence="4">Odorant binding protein</fullName>
    </recommendedName>
</protein>
<feature type="chain" id="PRO_5009325776" description="Odorant binding protein" evidence="1">
    <location>
        <begin position="18"/>
        <end position="152"/>
    </location>
</feature>
<dbReference type="SUPFAM" id="SSF47565">
    <property type="entry name" value="Insect pheromone/odorant-binding proteins"/>
    <property type="match status" value="1"/>
</dbReference>
<dbReference type="CDD" id="cd23992">
    <property type="entry name" value="PBP_GOBP"/>
    <property type="match status" value="1"/>
</dbReference>
<dbReference type="InterPro" id="IPR036728">
    <property type="entry name" value="PBP_GOBP_sf"/>
</dbReference>
<feature type="signal peptide" evidence="1">
    <location>
        <begin position="1"/>
        <end position="17"/>
    </location>
</feature>
<evidence type="ECO:0000313" key="2">
    <source>
        <dbReference type="EnsemblMetazoa" id="SCAU003498-PA"/>
    </source>
</evidence>
<gene>
    <name evidence="2" type="primary">106084283</name>
</gene>
<dbReference type="Gene3D" id="1.10.238.20">
    <property type="entry name" value="Pheromone/general odorant binding protein domain"/>
    <property type="match status" value="1"/>
</dbReference>
<sequence>MQFLSLLLMAIIASSESQLGNISLLKDEYCLGDRAQEVYSSCAKSHNLGEAEIKRYLNREFAKSQNEKCFRACILSKCNFFNDDGTFKKDLAERGAALLSLKDPSRFDVVFKVMSQCVNSTSTSSNRCDSTEDLYECAMKNIPYKFTLSEYS</sequence>
<accession>A0A1I8NZP5</accession>
<dbReference type="GO" id="GO:0005549">
    <property type="term" value="F:odorant binding"/>
    <property type="evidence" value="ECO:0007669"/>
    <property type="project" value="InterPro"/>
</dbReference>